<protein>
    <submittedName>
        <fullName evidence="1">Uncharacterized protein</fullName>
    </submittedName>
</protein>
<dbReference type="EMBL" id="CAJNNV010028933">
    <property type="protein sequence ID" value="CAE8626202.1"/>
    <property type="molecule type" value="Genomic_DNA"/>
</dbReference>
<name>A0A813GGX3_POLGL</name>
<reference evidence="1" key="1">
    <citation type="submission" date="2021-02" db="EMBL/GenBank/DDBJ databases">
        <authorList>
            <person name="Dougan E. K."/>
            <person name="Rhodes N."/>
            <person name="Thang M."/>
            <person name="Chan C."/>
        </authorList>
    </citation>
    <scope>NUCLEOTIDE SEQUENCE</scope>
</reference>
<gene>
    <name evidence="1" type="ORF">PGLA1383_LOCUS43151</name>
</gene>
<proteinExistence type="predicted"/>
<organism evidence="1 2">
    <name type="scientific">Polarella glacialis</name>
    <name type="common">Dinoflagellate</name>
    <dbReference type="NCBI Taxonomy" id="89957"/>
    <lineage>
        <taxon>Eukaryota</taxon>
        <taxon>Sar</taxon>
        <taxon>Alveolata</taxon>
        <taxon>Dinophyceae</taxon>
        <taxon>Suessiales</taxon>
        <taxon>Suessiaceae</taxon>
        <taxon>Polarella</taxon>
    </lineage>
</organism>
<evidence type="ECO:0000313" key="2">
    <source>
        <dbReference type="Proteomes" id="UP000654075"/>
    </source>
</evidence>
<comment type="caution">
    <text evidence="1">The sequence shown here is derived from an EMBL/GenBank/DDBJ whole genome shotgun (WGS) entry which is preliminary data.</text>
</comment>
<dbReference type="AlphaFoldDB" id="A0A813GGX3"/>
<sequence>MVVALRAMEDDGLEAILDPERTSRTATDLWNGLNAHQFIGQVNKNIFWSWPCRHLDCRALAPGDLWLQTKENPEDHGHFGCHKCVRAYAPFRTSVALAPAQRVMMVKMKPDSQDMAAMDCASFVRECESGTQFRHYLTEWPSDPVELAQSRLSLAFLNIKDECTTWPAKDMFNLIAEHAVRFHHEACWDKVRLGPAKIAEFEQMNINRAKKWKWDHFPVDQHGPHTFTSTYEYTDKTYVMTSTDTMRLYGCMLTTTAMFTAMKSTSEPGRSSM</sequence>
<evidence type="ECO:0000313" key="1">
    <source>
        <dbReference type="EMBL" id="CAE8626202.1"/>
    </source>
</evidence>
<dbReference type="Proteomes" id="UP000654075">
    <property type="component" value="Unassembled WGS sequence"/>
</dbReference>
<keyword evidence="2" id="KW-1185">Reference proteome</keyword>
<accession>A0A813GGX3</accession>